<dbReference type="SUPFAM" id="SSF64182">
    <property type="entry name" value="DHH phosphoesterases"/>
    <property type="match status" value="1"/>
</dbReference>
<evidence type="ECO:0000259" key="4">
    <source>
        <dbReference type="Pfam" id="PF02272"/>
    </source>
</evidence>
<dbReference type="Gene3D" id="3.40.50.720">
    <property type="entry name" value="NAD(P)-binding Rossmann-like Domain"/>
    <property type="match status" value="1"/>
</dbReference>
<evidence type="ECO:0000313" key="6">
    <source>
        <dbReference type="Proteomes" id="UP000011648"/>
    </source>
</evidence>
<feature type="domain" description="RCK N-terminal" evidence="3">
    <location>
        <begin position="87"/>
        <end position="157"/>
    </location>
</feature>
<dbReference type="RefSeq" id="WP_006827732.1">
    <property type="nucleotide sequence ID" value="NZ_AOIL01000068.1"/>
</dbReference>
<dbReference type="GO" id="GO:0003676">
    <property type="term" value="F:nucleic acid binding"/>
    <property type="evidence" value="ECO:0007669"/>
    <property type="project" value="InterPro"/>
</dbReference>
<dbReference type="Pfam" id="PF02254">
    <property type="entry name" value="TrkA_N"/>
    <property type="match status" value="1"/>
</dbReference>
<dbReference type="PANTHER" id="PTHR47618:SF1">
    <property type="entry name" value="BIFUNCTIONAL OLIGORIBONUCLEASE AND PAP PHOSPHATASE NRNA"/>
    <property type="match status" value="1"/>
</dbReference>
<dbReference type="InterPro" id="IPR051319">
    <property type="entry name" value="Oligoribo/pAp-PDE_c-di-AMP_PDE"/>
</dbReference>
<dbReference type="Proteomes" id="UP000011648">
    <property type="component" value="Unassembled WGS sequence"/>
</dbReference>
<dbReference type="InterPro" id="IPR001667">
    <property type="entry name" value="DDH_dom"/>
</dbReference>
<evidence type="ECO:0000313" key="5">
    <source>
        <dbReference type="EMBL" id="ELY85324.1"/>
    </source>
</evidence>
<feature type="region of interest" description="Disordered" evidence="1">
    <location>
        <begin position="23"/>
        <end position="62"/>
    </location>
</feature>
<name>L9ZG52_9EURY</name>
<dbReference type="PANTHER" id="PTHR47618">
    <property type="entry name" value="BIFUNCTIONAL OLIGORIBONUCLEASE AND PAP PHOSPHATASE NRNA"/>
    <property type="match status" value="1"/>
</dbReference>
<reference evidence="5 6" key="1">
    <citation type="journal article" date="2014" name="PLoS Genet.">
        <title>Phylogenetically driven sequencing of extremely halophilic archaea reveals strategies for static and dynamic osmo-response.</title>
        <authorList>
            <person name="Becker E.A."/>
            <person name="Seitzer P.M."/>
            <person name="Tritt A."/>
            <person name="Larsen D."/>
            <person name="Krusor M."/>
            <person name="Yao A.I."/>
            <person name="Wu D."/>
            <person name="Madern D."/>
            <person name="Eisen J.A."/>
            <person name="Darling A.E."/>
            <person name="Facciotti M.T."/>
        </authorList>
    </citation>
    <scope>NUCLEOTIDE SEQUENCE [LARGE SCALE GENOMIC DNA]</scope>
    <source>
        <strain evidence="5 6">DSM 12281</strain>
    </source>
</reference>
<gene>
    <name evidence="5" type="ORF">C484_20827</name>
</gene>
<evidence type="ECO:0000256" key="1">
    <source>
        <dbReference type="SAM" id="MobiDB-lite"/>
    </source>
</evidence>
<dbReference type="Gene3D" id="3.90.1640.10">
    <property type="entry name" value="inorganic pyrophosphatase (n-terminal core)"/>
    <property type="match status" value="1"/>
</dbReference>
<dbReference type="EMBL" id="AOIL01000068">
    <property type="protein sequence ID" value="ELY85324.1"/>
    <property type="molecule type" value="Genomic_DNA"/>
</dbReference>
<protein>
    <submittedName>
        <fullName evidence="5">Phosphoesterase RecJ domain-containing protein</fullName>
    </submittedName>
</protein>
<proteinExistence type="predicted"/>
<dbReference type="Pfam" id="PF01368">
    <property type="entry name" value="DHH"/>
    <property type="match status" value="1"/>
</dbReference>
<dbReference type="InterPro" id="IPR038763">
    <property type="entry name" value="DHH_sf"/>
</dbReference>
<organism evidence="5 6">
    <name type="scientific">Natrialba taiwanensis DSM 12281</name>
    <dbReference type="NCBI Taxonomy" id="1230458"/>
    <lineage>
        <taxon>Archaea</taxon>
        <taxon>Methanobacteriati</taxon>
        <taxon>Methanobacteriota</taxon>
        <taxon>Stenosarchaea group</taxon>
        <taxon>Halobacteria</taxon>
        <taxon>Halobacteriales</taxon>
        <taxon>Natrialbaceae</taxon>
        <taxon>Natrialba</taxon>
    </lineage>
</organism>
<dbReference type="STRING" id="1230458.C484_20827"/>
<dbReference type="PATRIC" id="fig|1230458.4.peg.4195"/>
<sequence>MVFRLVLGCGTVGRTVAEAFSTRGQSHLPGHTHGSDAINSSHSSTFTSTPTATATSPSTAPTAAYTTARQSALSLAARTATATSPADRLLVITADQNVAETLRDESIPARRGDPTDPDILATIDHPDVIFIGGDRTDTNRHALETARDQFPAASITAYMGGNPTPDDRARFTELADHTVDATSSLVERVLEETTTSEAEAALGLQRKLVTIDGPLAVVMHDNPDPDAIASAVALADIAESVGVPADACYFGDISHQENRAMVNLLGLSLRNLSPGETLDTYEAVALVDHSRPGVNDQLPEERPIDIVIDHHPPRGPIPSEFVELRESVGATSTILTEYIDRFSGTFDSATATALLYGIRIDTNDFTREVSPADFRAASVLRPHVETSILRRIEQPTLEGETLETIALAIKNRVQRGSVVVASAGRIGNRDALPQAADQLLAMDGVETTLVFGFRGEMAFLSARSRSSDVDLGETLRDGFDQIGSAGGHADMAGAQLEVGILGQLDDEAEVESIVNVAEEVITDRFFEAMETRPGVPVSTDHRASEWLFEADADWVESPESVRSPVEADDDEE</sequence>
<feature type="domain" description="DDH" evidence="2">
    <location>
        <begin position="216"/>
        <end position="358"/>
    </location>
</feature>
<dbReference type="InterPro" id="IPR003156">
    <property type="entry name" value="DHHA1_dom"/>
</dbReference>
<keyword evidence="6" id="KW-1185">Reference proteome</keyword>
<accession>L9ZG52</accession>
<dbReference type="GO" id="GO:0006813">
    <property type="term" value="P:potassium ion transport"/>
    <property type="evidence" value="ECO:0007669"/>
    <property type="project" value="InterPro"/>
</dbReference>
<feature type="compositionally biased region" description="Low complexity" evidence="1">
    <location>
        <begin position="40"/>
        <end position="62"/>
    </location>
</feature>
<evidence type="ECO:0000259" key="2">
    <source>
        <dbReference type="Pfam" id="PF01368"/>
    </source>
</evidence>
<dbReference type="AlphaFoldDB" id="L9ZG52"/>
<dbReference type="Pfam" id="PF02272">
    <property type="entry name" value="DHHA1"/>
    <property type="match status" value="1"/>
</dbReference>
<evidence type="ECO:0000259" key="3">
    <source>
        <dbReference type="Pfam" id="PF02254"/>
    </source>
</evidence>
<feature type="domain" description="DHHA1" evidence="4">
    <location>
        <begin position="417"/>
        <end position="521"/>
    </location>
</feature>
<dbReference type="InterPro" id="IPR003148">
    <property type="entry name" value="RCK_N"/>
</dbReference>
<comment type="caution">
    <text evidence="5">The sequence shown here is derived from an EMBL/GenBank/DDBJ whole genome shotgun (WGS) entry which is preliminary data.</text>
</comment>
<dbReference type="OrthoDB" id="350705at2157"/>